<evidence type="ECO:0000256" key="3">
    <source>
        <dbReference type="PROSITE-ProRule" id="PRU00023"/>
    </source>
</evidence>
<feature type="repeat" description="ANK" evidence="3">
    <location>
        <begin position="60"/>
        <end position="102"/>
    </location>
</feature>
<dbReference type="PANTHER" id="PTHR46680">
    <property type="entry name" value="NF-KAPPA-B INHIBITOR ALPHA"/>
    <property type="match status" value="1"/>
</dbReference>
<gene>
    <name evidence="4" type="ORF">MCOR_51234</name>
</gene>
<proteinExistence type="predicted"/>
<dbReference type="GO" id="GO:0051059">
    <property type="term" value="F:NF-kappaB binding"/>
    <property type="evidence" value="ECO:0007669"/>
    <property type="project" value="TreeGrafter"/>
</dbReference>
<dbReference type="InterPro" id="IPR002110">
    <property type="entry name" value="Ankyrin_rpt"/>
</dbReference>
<keyword evidence="5" id="KW-1185">Reference proteome</keyword>
<dbReference type="Gene3D" id="1.25.40.20">
    <property type="entry name" value="Ankyrin repeat-containing domain"/>
    <property type="match status" value="1"/>
</dbReference>
<dbReference type="PANTHER" id="PTHR46680:SF3">
    <property type="entry name" value="NF-KAPPA-B INHIBITOR CACTUS"/>
    <property type="match status" value="1"/>
</dbReference>
<sequence>MAVVRETLKYGADPFQKDIYGQNSFHHITSMMGPNSLKILLLLLHKFENSQRDMNIQDNYGNTPLHNACTFSNKDEVWCTSLRVVVIRILLANGVNLNEVNRHKQTPFHLLIFQYHKIVTNYRSENEKFIHNIVALISLFLSYDVDIGDKRPE</sequence>
<reference evidence="4 5" key="1">
    <citation type="submission" date="2020-06" db="EMBL/GenBank/DDBJ databases">
        <authorList>
            <person name="Li R."/>
            <person name="Bekaert M."/>
        </authorList>
    </citation>
    <scope>NUCLEOTIDE SEQUENCE [LARGE SCALE GENOMIC DNA]</scope>
    <source>
        <strain evidence="5">wild</strain>
    </source>
</reference>
<accession>A0A6J8EDS6</accession>
<keyword evidence="2 3" id="KW-0040">ANK repeat</keyword>
<dbReference type="OrthoDB" id="10548788at2759"/>
<dbReference type="InterPro" id="IPR036770">
    <property type="entry name" value="Ankyrin_rpt-contain_sf"/>
</dbReference>
<evidence type="ECO:0000313" key="5">
    <source>
        <dbReference type="Proteomes" id="UP000507470"/>
    </source>
</evidence>
<evidence type="ECO:0000256" key="1">
    <source>
        <dbReference type="ARBA" id="ARBA00022737"/>
    </source>
</evidence>
<dbReference type="Proteomes" id="UP000507470">
    <property type="component" value="Unassembled WGS sequence"/>
</dbReference>
<keyword evidence="1" id="KW-0677">Repeat</keyword>
<dbReference type="SUPFAM" id="SSF48403">
    <property type="entry name" value="Ankyrin repeat"/>
    <property type="match status" value="1"/>
</dbReference>
<name>A0A6J8EDS6_MYTCO</name>
<evidence type="ECO:0000256" key="2">
    <source>
        <dbReference type="ARBA" id="ARBA00023043"/>
    </source>
</evidence>
<protein>
    <submittedName>
        <fullName evidence="4">Uncharacterized protein</fullName>
    </submittedName>
</protein>
<dbReference type="PROSITE" id="PS50297">
    <property type="entry name" value="ANK_REP_REGION"/>
    <property type="match status" value="1"/>
</dbReference>
<dbReference type="InterPro" id="IPR051070">
    <property type="entry name" value="NF-kappa-B_inhibitor"/>
</dbReference>
<dbReference type="EMBL" id="CACVKT020008950">
    <property type="protein sequence ID" value="CAC5418824.1"/>
    <property type="molecule type" value="Genomic_DNA"/>
</dbReference>
<dbReference type="AlphaFoldDB" id="A0A6J8EDS6"/>
<dbReference type="GO" id="GO:0071356">
    <property type="term" value="P:cellular response to tumor necrosis factor"/>
    <property type="evidence" value="ECO:0007669"/>
    <property type="project" value="TreeGrafter"/>
</dbReference>
<evidence type="ECO:0000313" key="4">
    <source>
        <dbReference type="EMBL" id="CAC5418824.1"/>
    </source>
</evidence>
<dbReference type="GO" id="GO:0005829">
    <property type="term" value="C:cytosol"/>
    <property type="evidence" value="ECO:0007669"/>
    <property type="project" value="TreeGrafter"/>
</dbReference>
<organism evidence="4 5">
    <name type="scientific">Mytilus coruscus</name>
    <name type="common">Sea mussel</name>
    <dbReference type="NCBI Taxonomy" id="42192"/>
    <lineage>
        <taxon>Eukaryota</taxon>
        <taxon>Metazoa</taxon>
        <taxon>Spiralia</taxon>
        <taxon>Lophotrochozoa</taxon>
        <taxon>Mollusca</taxon>
        <taxon>Bivalvia</taxon>
        <taxon>Autobranchia</taxon>
        <taxon>Pteriomorphia</taxon>
        <taxon>Mytilida</taxon>
        <taxon>Mytiloidea</taxon>
        <taxon>Mytilidae</taxon>
        <taxon>Mytilinae</taxon>
        <taxon>Mytilus</taxon>
    </lineage>
</organism>
<dbReference type="PROSITE" id="PS50088">
    <property type="entry name" value="ANK_REPEAT"/>
    <property type="match status" value="1"/>
</dbReference>
<dbReference type="Pfam" id="PF12796">
    <property type="entry name" value="Ank_2"/>
    <property type="match status" value="1"/>
</dbReference>